<dbReference type="Pfam" id="PF14287">
    <property type="entry name" value="DUF4368"/>
    <property type="match status" value="1"/>
</dbReference>
<evidence type="ECO:0000313" key="3">
    <source>
        <dbReference type="Proteomes" id="UP000515823"/>
    </source>
</evidence>
<evidence type="ECO:0000313" key="2">
    <source>
        <dbReference type="EMBL" id="QNM06465.1"/>
    </source>
</evidence>
<dbReference type="InterPro" id="IPR050639">
    <property type="entry name" value="SSR_resolvase"/>
</dbReference>
<feature type="domain" description="Recombinase" evidence="1">
    <location>
        <begin position="168"/>
        <end position="308"/>
    </location>
</feature>
<sequence length="556" mass="64339">MNNRQSEQNKITTLYCRLSQDDGREGESNSIVNQKALLKEYARKHGFKHLRFFVDDGYSGTSFDRPSFREMEQLIESGRVSTVIVKDMSRLGRNYLQVGMYTDIVFPENDVRFIAVNDNVDSAVQTEFDMTPIRNFCNELYARDTAKKIKSTFRMKGESGKHLTTNPPFGFIKDTEDKDKWLIDEEAADTLRYIFKLCYDGFGPTQIAKKLKAEKVLTPMAYKAQKDGKLLPAEPYKWAQKTVAGILEKLEYIGNTENFKTTSKNYRSKKRVWNDKEKRRVFEDTHPAIVDKHIFETVQEIRKHKCRPTATGKISIFSGKVFCADCGAKLHFHTSHSHEERQESFTCANYRSNTGSCTIHYIRAVTLNRLVFQHIQRVLSYIQQFEAVFVKKEMEKANAERLMLVEKAKVDIVTLKRRDEDLDTLFKRIYEDMVSGRLSAERFDKLSSEYETEQKNVKAAILNLQELIDSGEQEQHDLQQFLKNVRKYTDPEELTAEILNDLVDKIIVHAPDKSSGHRKQKIEIYYKAAGIINIADEDCVALDGRLGMQNRKKKTA</sequence>
<dbReference type="Pfam" id="PF13408">
    <property type="entry name" value="Zn_ribbon_recom"/>
    <property type="match status" value="1"/>
</dbReference>
<protein>
    <submittedName>
        <fullName evidence="2">DUF4368 domain-containing protein</fullName>
    </submittedName>
</protein>
<dbReference type="InterPro" id="IPR038109">
    <property type="entry name" value="DNA_bind_recomb_sf"/>
</dbReference>
<dbReference type="Gene3D" id="3.40.50.1390">
    <property type="entry name" value="Resolvase, N-terminal catalytic domain"/>
    <property type="match status" value="1"/>
</dbReference>
<dbReference type="GO" id="GO:0000150">
    <property type="term" value="F:DNA strand exchange activity"/>
    <property type="evidence" value="ECO:0007669"/>
    <property type="project" value="InterPro"/>
</dbReference>
<dbReference type="InterPro" id="IPR036162">
    <property type="entry name" value="Resolvase-like_N_sf"/>
</dbReference>
<accession>A0A7G9G6N3</accession>
<dbReference type="GO" id="GO:0003677">
    <property type="term" value="F:DNA binding"/>
    <property type="evidence" value="ECO:0007669"/>
    <property type="project" value="InterPro"/>
</dbReference>
<name>A0A7G9G6N3_9FIRM</name>
<organism evidence="2 3">
    <name type="scientific">Qiania dongpingensis</name>
    <dbReference type="NCBI Taxonomy" id="2763669"/>
    <lineage>
        <taxon>Bacteria</taxon>
        <taxon>Bacillati</taxon>
        <taxon>Bacillota</taxon>
        <taxon>Clostridia</taxon>
        <taxon>Lachnospirales</taxon>
        <taxon>Lachnospiraceae</taxon>
        <taxon>Qiania</taxon>
    </lineage>
</organism>
<dbReference type="SUPFAM" id="SSF53041">
    <property type="entry name" value="Resolvase-like"/>
    <property type="match status" value="1"/>
</dbReference>
<dbReference type="RefSeq" id="WP_249303925.1">
    <property type="nucleotide sequence ID" value="NZ_CP060634.1"/>
</dbReference>
<dbReference type="Pfam" id="PF07508">
    <property type="entry name" value="Recombinase"/>
    <property type="match status" value="1"/>
</dbReference>
<gene>
    <name evidence="2" type="ORF">H9Q78_04855</name>
</gene>
<proteinExistence type="predicted"/>
<dbReference type="Gene3D" id="3.90.1750.20">
    <property type="entry name" value="Putative Large Serine Recombinase, Chain B, Domain 2"/>
    <property type="match status" value="1"/>
</dbReference>
<dbReference type="InterPro" id="IPR011109">
    <property type="entry name" value="DNA_bind_recombinase_dom"/>
</dbReference>
<dbReference type="CDD" id="cd03770">
    <property type="entry name" value="SR_TndX_transposase"/>
    <property type="match status" value="1"/>
</dbReference>
<dbReference type="EMBL" id="CP060634">
    <property type="protein sequence ID" value="QNM06465.1"/>
    <property type="molecule type" value="Genomic_DNA"/>
</dbReference>
<dbReference type="PROSITE" id="PS51737">
    <property type="entry name" value="RECOMBINASE_DNA_BIND"/>
    <property type="match status" value="1"/>
</dbReference>
<dbReference type="Pfam" id="PF00239">
    <property type="entry name" value="Resolvase"/>
    <property type="match status" value="1"/>
</dbReference>
<dbReference type="SMART" id="SM00857">
    <property type="entry name" value="Resolvase"/>
    <property type="match status" value="1"/>
</dbReference>
<dbReference type="Proteomes" id="UP000515823">
    <property type="component" value="Chromosome"/>
</dbReference>
<dbReference type="AlphaFoldDB" id="A0A7G9G6N3"/>
<dbReference type="PANTHER" id="PTHR30461">
    <property type="entry name" value="DNA-INVERTASE FROM LAMBDOID PROPHAGE"/>
    <property type="match status" value="1"/>
</dbReference>
<reference evidence="2 3" key="1">
    <citation type="submission" date="2020-08" db="EMBL/GenBank/DDBJ databases">
        <authorList>
            <person name="Liu C."/>
            <person name="Sun Q."/>
        </authorList>
    </citation>
    <scope>NUCLEOTIDE SEQUENCE [LARGE SCALE GENOMIC DNA]</scope>
    <source>
        <strain evidence="2 3">NSJ-38</strain>
    </source>
</reference>
<dbReference type="InterPro" id="IPR025827">
    <property type="entry name" value="Zn_ribbon_recom_dom"/>
</dbReference>
<evidence type="ECO:0000259" key="1">
    <source>
        <dbReference type="PROSITE" id="PS51737"/>
    </source>
</evidence>
<dbReference type="KEGG" id="qdo:H9Q78_04855"/>
<dbReference type="PANTHER" id="PTHR30461:SF23">
    <property type="entry name" value="DNA RECOMBINASE-RELATED"/>
    <property type="match status" value="1"/>
</dbReference>
<keyword evidence="3" id="KW-1185">Reference proteome</keyword>
<dbReference type="InterPro" id="IPR025378">
    <property type="entry name" value="DUF4368"/>
</dbReference>
<dbReference type="InterPro" id="IPR006119">
    <property type="entry name" value="Resolv_N"/>
</dbReference>